<gene>
    <name evidence="3" type="ORF">C5689_05055</name>
</gene>
<dbReference type="Proteomes" id="UP000245137">
    <property type="component" value="Unassembled WGS sequence"/>
</dbReference>
<comment type="caution">
    <text evidence="3">The sequence shown here is derived from an EMBL/GenBank/DDBJ whole genome shotgun (WGS) entry which is preliminary data.</text>
</comment>
<evidence type="ECO:0000256" key="1">
    <source>
        <dbReference type="SAM" id="Phobius"/>
    </source>
</evidence>
<organism evidence="3 4">
    <name type="scientific">Methylosinus sporium</name>
    <dbReference type="NCBI Taxonomy" id="428"/>
    <lineage>
        <taxon>Bacteria</taxon>
        <taxon>Pseudomonadati</taxon>
        <taxon>Pseudomonadota</taxon>
        <taxon>Alphaproteobacteria</taxon>
        <taxon>Hyphomicrobiales</taxon>
        <taxon>Methylocystaceae</taxon>
        <taxon>Methylosinus</taxon>
    </lineage>
</organism>
<evidence type="ECO:0000256" key="2">
    <source>
        <dbReference type="SAM" id="SignalP"/>
    </source>
</evidence>
<protein>
    <submittedName>
        <fullName evidence="3">Uncharacterized protein</fullName>
    </submittedName>
</protein>
<sequence length="203" mass="21740">MGKLVSPRLCSRLVAALVLAGAALSAPAAKAAGWHYYDPECPIALGADKAGAPGADKAMKFVAMQPKKNIDRVCDVLPDTGATVIALDAPDAELREMNWDIRVIRDVDGAGEPAESDTVLRLPLQKFRNGMVNFDVNIQTAGKYALYARLSSDDGAKEFVGRHHFTVGLIDNTELYAYVFFGLLVAGVGGRFGYVALKKRQAA</sequence>
<dbReference type="RefSeq" id="WP_108916194.1">
    <property type="nucleotide sequence ID" value="NZ_BGJY01000005.1"/>
</dbReference>
<evidence type="ECO:0000313" key="3">
    <source>
        <dbReference type="EMBL" id="PWB94822.1"/>
    </source>
</evidence>
<feature type="chain" id="PRO_5015674426" evidence="2">
    <location>
        <begin position="32"/>
        <end position="203"/>
    </location>
</feature>
<name>A0A2U1ST99_METSR</name>
<keyword evidence="1" id="KW-0812">Transmembrane</keyword>
<proteinExistence type="predicted"/>
<keyword evidence="1" id="KW-1133">Transmembrane helix</keyword>
<keyword evidence="2" id="KW-0732">Signal</keyword>
<feature type="transmembrane region" description="Helical" evidence="1">
    <location>
        <begin position="175"/>
        <end position="197"/>
    </location>
</feature>
<keyword evidence="4" id="KW-1185">Reference proteome</keyword>
<keyword evidence="1" id="KW-0472">Membrane</keyword>
<dbReference type="EMBL" id="PUIV01000005">
    <property type="protein sequence ID" value="PWB94822.1"/>
    <property type="molecule type" value="Genomic_DNA"/>
</dbReference>
<dbReference type="AlphaFoldDB" id="A0A2U1ST99"/>
<feature type="signal peptide" evidence="2">
    <location>
        <begin position="1"/>
        <end position="31"/>
    </location>
</feature>
<evidence type="ECO:0000313" key="4">
    <source>
        <dbReference type="Proteomes" id="UP000245137"/>
    </source>
</evidence>
<reference evidence="3 4" key="1">
    <citation type="journal article" date="2018" name="Appl. Microbiol. Biotechnol.">
        <title>Co-cultivation of the strictly anaerobic methanogen Methanosarcina barkeri with aerobic methanotrophs in an oxygen-limited membrane bioreactor.</title>
        <authorList>
            <person name="In 't Zandt M.H."/>
            <person name="van den Bosch T.J.M."/>
            <person name="Rijkers R."/>
            <person name="van Kessel M.A.H.J."/>
            <person name="Jetten M.S.M."/>
            <person name="Welte C.U."/>
        </authorList>
    </citation>
    <scope>NUCLEOTIDE SEQUENCE [LARGE SCALE GENOMIC DNA]</scope>
    <source>
        <strain evidence="3 4">DSM 17706</strain>
    </source>
</reference>
<accession>A0A2U1ST99</accession>
<dbReference type="OrthoDB" id="8450568at2"/>